<dbReference type="PANTHER" id="PTHR39175:SF1">
    <property type="entry name" value="FAMILY PROTEIN, PUTATIVE (AFU_ORTHOLOGUE AFUA_3G15060)-RELATED"/>
    <property type="match status" value="1"/>
</dbReference>
<dbReference type="InterPro" id="IPR004360">
    <property type="entry name" value="Glyas_Fos-R_dOase_dom"/>
</dbReference>
<dbReference type="Gene3D" id="3.10.180.10">
    <property type="entry name" value="2,3-Dihydroxybiphenyl 1,2-Dioxygenase, domain 1"/>
    <property type="match status" value="1"/>
</dbReference>
<dbReference type="Proteomes" id="UP001596087">
    <property type="component" value="Unassembled WGS sequence"/>
</dbReference>
<dbReference type="InterPro" id="IPR029068">
    <property type="entry name" value="Glyas_Bleomycin-R_OHBP_Dase"/>
</dbReference>
<evidence type="ECO:0000313" key="3">
    <source>
        <dbReference type="Proteomes" id="UP001596087"/>
    </source>
</evidence>
<evidence type="ECO:0000313" key="2">
    <source>
        <dbReference type="EMBL" id="MFC5177801.1"/>
    </source>
</evidence>
<comment type="caution">
    <text evidence="2">The sequence shown here is derived from an EMBL/GenBank/DDBJ whole genome shotgun (WGS) entry which is preliminary data.</text>
</comment>
<accession>A0ABW0BKG7</accession>
<dbReference type="InterPro" id="IPR037523">
    <property type="entry name" value="VOC_core"/>
</dbReference>
<keyword evidence="3" id="KW-1185">Reference proteome</keyword>
<dbReference type="SUPFAM" id="SSF54593">
    <property type="entry name" value="Glyoxalase/Bleomycin resistance protein/Dihydroxybiphenyl dioxygenase"/>
    <property type="match status" value="1"/>
</dbReference>
<dbReference type="Pfam" id="PF00903">
    <property type="entry name" value="Glyoxalase"/>
    <property type="match status" value="1"/>
</dbReference>
<feature type="domain" description="VOC" evidence="1">
    <location>
        <begin position="2"/>
        <end position="121"/>
    </location>
</feature>
<evidence type="ECO:0000259" key="1">
    <source>
        <dbReference type="PROSITE" id="PS51819"/>
    </source>
</evidence>
<proteinExistence type="predicted"/>
<dbReference type="PANTHER" id="PTHR39175">
    <property type="entry name" value="FAMILY PROTEIN, PUTATIVE (AFU_ORTHOLOGUE AFUA_3G15060)-RELATED"/>
    <property type="match status" value="1"/>
</dbReference>
<dbReference type="EMBL" id="JBHSKD010000018">
    <property type="protein sequence ID" value="MFC5177801.1"/>
    <property type="molecule type" value="Genomic_DNA"/>
</dbReference>
<gene>
    <name evidence="2" type="ORF">ACFPGP_14055</name>
</gene>
<sequence length="128" mass="13494">MRLHHVQVACPPGGEDAARAFYRDGLGMAEVAKPPALAGRGGAWFRSGAAEVHVGVEDPFAPARKAHPALAVDDAAALEALADRLAGRGFEVDARERTTFPGFLRFHAFDGHGNRVEVLAPVSDPSVT</sequence>
<organism evidence="2 3">
    <name type="scientific">Nocardioides taihuensis</name>
    <dbReference type="NCBI Taxonomy" id="1835606"/>
    <lineage>
        <taxon>Bacteria</taxon>
        <taxon>Bacillati</taxon>
        <taxon>Actinomycetota</taxon>
        <taxon>Actinomycetes</taxon>
        <taxon>Propionibacteriales</taxon>
        <taxon>Nocardioidaceae</taxon>
        <taxon>Nocardioides</taxon>
    </lineage>
</organism>
<dbReference type="RefSeq" id="WP_378591146.1">
    <property type="nucleotide sequence ID" value="NZ_JBHSKD010000018.1"/>
</dbReference>
<name>A0ABW0BKG7_9ACTN</name>
<protein>
    <submittedName>
        <fullName evidence="2">VOC family protein</fullName>
    </submittedName>
</protein>
<dbReference type="PROSITE" id="PS51819">
    <property type="entry name" value="VOC"/>
    <property type="match status" value="1"/>
</dbReference>
<reference evidence="3" key="1">
    <citation type="journal article" date="2019" name="Int. J. Syst. Evol. Microbiol.">
        <title>The Global Catalogue of Microorganisms (GCM) 10K type strain sequencing project: providing services to taxonomists for standard genome sequencing and annotation.</title>
        <authorList>
            <consortium name="The Broad Institute Genomics Platform"/>
            <consortium name="The Broad Institute Genome Sequencing Center for Infectious Disease"/>
            <person name="Wu L."/>
            <person name="Ma J."/>
        </authorList>
    </citation>
    <scope>NUCLEOTIDE SEQUENCE [LARGE SCALE GENOMIC DNA]</scope>
    <source>
        <strain evidence="3">DFY41</strain>
    </source>
</reference>